<dbReference type="InterPro" id="IPR044861">
    <property type="entry name" value="IPNS-like_FE2OG_OXY"/>
</dbReference>
<dbReference type="GO" id="GO:0071398">
    <property type="term" value="P:cellular response to fatty acid"/>
    <property type="evidence" value="ECO:0007669"/>
    <property type="project" value="UniProtKB-ARBA"/>
</dbReference>
<dbReference type="AlphaFoldDB" id="A0AAN7ERF7"/>
<feature type="domain" description="Fe2OG dioxygenase" evidence="12">
    <location>
        <begin position="153"/>
        <end position="253"/>
    </location>
</feature>
<dbReference type="PROSITE" id="PS51471">
    <property type="entry name" value="FE2OG_OXY"/>
    <property type="match status" value="1"/>
</dbReference>
<evidence type="ECO:0000256" key="10">
    <source>
        <dbReference type="RuleBase" id="RU003682"/>
    </source>
</evidence>
<reference evidence="13 14" key="1">
    <citation type="journal article" date="2023" name="G3 (Bethesda)">
        <title>A haplotype-resolved chromosome-scale genome for Quercus rubra L. provides insights into the genetics of adaptive traits for red oak species.</title>
        <authorList>
            <person name="Kapoor B."/>
            <person name="Jenkins J."/>
            <person name="Schmutz J."/>
            <person name="Zhebentyayeva T."/>
            <person name="Kuelheim C."/>
            <person name="Coggeshall M."/>
            <person name="Heim C."/>
            <person name="Lasky J.R."/>
            <person name="Leites L."/>
            <person name="Islam-Faridi N."/>
            <person name="Romero-Severson J."/>
            <person name="DeLeo V.L."/>
            <person name="Lucas S.M."/>
            <person name="Lazic D."/>
            <person name="Gailing O."/>
            <person name="Carlson J."/>
            <person name="Staton M."/>
        </authorList>
    </citation>
    <scope>NUCLEOTIDE SEQUENCE [LARGE SCALE GENOMIC DNA]</scope>
    <source>
        <strain evidence="13">Pseudo-F2</strain>
    </source>
</reference>
<accession>A0AAN7ERF7</accession>
<evidence type="ECO:0000256" key="1">
    <source>
        <dbReference type="ARBA" id="ARBA00008056"/>
    </source>
</evidence>
<comment type="pathway">
    <text evidence="8">Alkene biosynthesis; ethylene biosynthesis via S-adenosyl-L-methionine; ethylene from S-adenosyl-L-methionine: step 2/2.</text>
</comment>
<evidence type="ECO:0000256" key="9">
    <source>
        <dbReference type="ARBA" id="ARBA00039090"/>
    </source>
</evidence>
<dbReference type="Proteomes" id="UP001324115">
    <property type="component" value="Unassembled WGS sequence"/>
</dbReference>
<sequence>MENFPVINLEKVNGEERGATMETIKDACENWGFFELINHGISHELMDTVERLTKEHYQKCMEQRFKELVATKGLEGVQTEVNDLDWESTFFLRHLPQSNISEIPDLLDEYRKVMKEFALRLEKLAEELLDLLCENLGLEKGYLKKAFHGSKGPNFGTKVSNYPPCPKPDLIKGLRAHTDAGGIILLFQDDKVSGLQLLKDDQWIDVPPMRHSIVINLGDQIEVITNGKYKSVMHRVIAQTDGNRMSIASFYNPGGDAVIYPARTLVEKEADENNNLYPKFVFEDYMKLYAGLKFQAKEPRFEAMKAIESNVNVGPIATA</sequence>
<dbReference type="PANTHER" id="PTHR47991">
    <property type="entry name" value="OXOGLUTARATE/IRON-DEPENDENT DIOXYGENASE"/>
    <property type="match status" value="1"/>
</dbReference>
<dbReference type="SUPFAM" id="SSF51197">
    <property type="entry name" value="Clavaminate synthase-like"/>
    <property type="match status" value="1"/>
</dbReference>
<dbReference type="EC" id="1.14.17.4" evidence="9"/>
<dbReference type="GO" id="GO:0009693">
    <property type="term" value="P:ethylene biosynthetic process"/>
    <property type="evidence" value="ECO:0007669"/>
    <property type="project" value="UniProtKB-KW"/>
</dbReference>
<gene>
    <name evidence="13" type="ORF">RGQ29_027614</name>
</gene>
<dbReference type="EMBL" id="JAXUIC010000008">
    <property type="protein sequence ID" value="KAK4577170.1"/>
    <property type="molecule type" value="Genomic_DNA"/>
</dbReference>
<evidence type="ECO:0000313" key="14">
    <source>
        <dbReference type="Proteomes" id="UP001324115"/>
    </source>
</evidence>
<keyword evidence="5 10" id="KW-0560">Oxidoreductase</keyword>
<evidence type="ECO:0000256" key="4">
    <source>
        <dbReference type="ARBA" id="ARBA00022896"/>
    </source>
</evidence>
<evidence type="ECO:0000256" key="5">
    <source>
        <dbReference type="ARBA" id="ARBA00023002"/>
    </source>
</evidence>
<dbReference type="Gene3D" id="2.60.120.330">
    <property type="entry name" value="B-lactam Antibiotic, Isopenicillin N Synthase, Chain"/>
    <property type="match status" value="1"/>
</dbReference>
<comment type="caution">
    <text evidence="13">The sequence shown here is derived from an EMBL/GenBank/DDBJ whole genome shotgun (WGS) entry which is preliminary data.</text>
</comment>
<dbReference type="GO" id="GO:0009815">
    <property type="term" value="F:1-aminocyclopropane-1-carboxylate oxidase activity"/>
    <property type="evidence" value="ECO:0007669"/>
    <property type="project" value="UniProtKB-EC"/>
</dbReference>
<keyword evidence="6 10" id="KW-0408">Iron</keyword>
<dbReference type="GO" id="GO:0009835">
    <property type="term" value="P:fruit ripening"/>
    <property type="evidence" value="ECO:0007669"/>
    <property type="project" value="UniProtKB-KW"/>
</dbReference>
<protein>
    <recommendedName>
        <fullName evidence="9">aminocyclopropanecarboxylate oxidase</fullName>
        <ecNumber evidence="9">1.14.17.4</ecNumber>
    </recommendedName>
</protein>
<evidence type="ECO:0000256" key="7">
    <source>
        <dbReference type="ARBA" id="ARBA00033478"/>
    </source>
</evidence>
<evidence type="ECO:0000256" key="2">
    <source>
        <dbReference type="ARBA" id="ARBA00022666"/>
    </source>
</evidence>
<dbReference type="GO" id="GO:0046872">
    <property type="term" value="F:metal ion binding"/>
    <property type="evidence" value="ECO:0007669"/>
    <property type="project" value="UniProtKB-KW"/>
</dbReference>
<evidence type="ECO:0000313" key="13">
    <source>
        <dbReference type="EMBL" id="KAK4577170.1"/>
    </source>
</evidence>
<dbReference type="Pfam" id="PF14226">
    <property type="entry name" value="DIOX_N"/>
    <property type="match status" value="1"/>
</dbReference>
<dbReference type="InterPro" id="IPR005123">
    <property type="entry name" value="Oxoglu/Fe-dep_dioxygenase_dom"/>
</dbReference>
<dbReference type="Pfam" id="PF03171">
    <property type="entry name" value="2OG-FeII_Oxy"/>
    <property type="match status" value="1"/>
</dbReference>
<dbReference type="InterPro" id="IPR026992">
    <property type="entry name" value="DIOX_N"/>
</dbReference>
<evidence type="ECO:0000256" key="3">
    <source>
        <dbReference type="ARBA" id="ARBA00022723"/>
    </source>
</evidence>
<dbReference type="InterPro" id="IPR027443">
    <property type="entry name" value="IPNS-like_sf"/>
</dbReference>
<dbReference type="FunFam" id="2.60.120.330:FF:000002">
    <property type="entry name" value="1-aminocyclopropane-1-carboxylate oxidase 1"/>
    <property type="match status" value="1"/>
</dbReference>
<keyword evidence="7" id="KW-0292">Fruit ripening</keyword>
<keyword evidence="3 10" id="KW-0479">Metal-binding</keyword>
<feature type="coiled-coil region" evidence="11">
    <location>
        <begin position="107"/>
        <end position="134"/>
    </location>
</feature>
<evidence type="ECO:0000256" key="11">
    <source>
        <dbReference type="SAM" id="Coils"/>
    </source>
</evidence>
<organism evidence="13 14">
    <name type="scientific">Quercus rubra</name>
    <name type="common">Northern red oak</name>
    <name type="synonym">Quercus borealis</name>
    <dbReference type="NCBI Taxonomy" id="3512"/>
    <lineage>
        <taxon>Eukaryota</taxon>
        <taxon>Viridiplantae</taxon>
        <taxon>Streptophyta</taxon>
        <taxon>Embryophyta</taxon>
        <taxon>Tracheophyta</taxon>
        <taxon>Spermatophyta</taxon>
        <taxon>Magnoliopsida</taxon>
        <taxon>eudicotyledons</taxon>
        <taxon>Gunneridae</taxon>
        <taxon>Pentapetalae</taxon>
        <taxon>rosids</taxon>
        <taxon>fabids</taxon>
        <taxon>Fagales</taxon>
        <taxon>Fagaceae</taxon>
        <taxon>Quercus</taxon>
    </lineage>
</organism>
<keyword evidence="2" id="KW-0266">Ethylene biosynthesis</keyword>
<evidence type="ECO:0000256" key="8">
    <source>
        <dbReference type="ARBA" id="ARBA00037892"/>
    </source>
</evidence>
<proteinExistence type="inferred from homology"/>
<dbReference type="GO" id="GO:0031418">
    <property type="term" value="F:L-ascorbic acid binding"/>
    <property type="evidence" value="ECO:0007669"/>
    <property type="project" value="UniProtKB-KW"/>
</dbReference>
<evidence type="ECO:0000256" key="6">
    <source>
        <dbReference type="ARBA" id="ARBA00023004"/>
    </source>
</evidence>
<comment type="similarity">
    <text evidence="1 10">Belongs to the iron/ascorbate-dependent oxidoreductase family.</text>
</comment>
<keyword evidence="11" id="KW-0175">Coiled coil</keyword>
<dbReference type="InterPro" id="IPR050295">
    <property type="entry name" value="Plant_2OG-oxidoreductases"/>
</dbReference>
<evidence type="ECO:0000259" key="12">
    <source>
        <dbReference type="PROSITE" id="PS51471"/>
    </source>
</evidence>
<keyword evidence="4" id="KW-0847">Vitamin C</keyword>
<keyword evidence="14" id="KW-1185">Reference proteome</keyword>
<name>A0AAN7ERF7_QUERU</name>